<feature type="compositionally biased region" description="Polar residues" evidence="1">
    <location>
        <begin position="267"/>
        <end position="276"/>
    </location>
</feature>
<keyword evidence="3" id="KW-1185">Reference proteome</keyword>
<feature type="region of interest" description="Disordered" evidence="1">
    <location>
        <begin position="138"/>
        <end position="173"/>
    </location>
</feature>
<comment type="caution">
    <text evidence="2">The sequence shown here is derived from an EMBL/GenBank/DDBJ whole genome shotgun (WGS) entry which is preliminary data.</text>
</comment>
<reference evidence="2" key="1">
    <citation type="submission" date="2023-10" db="EMBL/GenBank/DDBJ databases">
        <authorList>
            <person name="Hackl T."/>
        </authorList>
    </citation>
    <scope>NUCLEOTIDE SEQUENCE</scope>
</reference>
<evidence type="ECO:0000256" key="1">
    <source>
        <dbReference type="SAM" id="MobiDB-lite"/>
    </source>
</evidence>
<dbReference type="EMBL" id="CAUWAG010000008">
    <property type="protein sequence ID" value="CAJ2505941.1"/>
    <property type="molecule type" value="Genomic_DNA"/>
</dbReference>
<feature type="compositionally biased region" description="Polar residues" evidence="1">
    <location>
        <begin position="197"/>
        <end position="221"/>
    </location>
</feature>
<evidence type="ECO:0000313" key="3">
    <source>
        <dbReference type="Proteomes" id="UP001295740"/>
    </source>
</evidence>
<feature type="region of interest" description="Disordered" evidence="1">
    <location>
        <begin position="197"/>
        <end position="228"/>
    </location>
</feature>
<feature type="compositionally biased region" description="Polar residues" evidence="1">
    <location>
        <begin position="300"/>
        <end position="328"/>
    </location>
</feature>
<dbReference type="Proteomes" id="UP001295740">
    <property type="component" value="Unassembled WGS sequence"/>
</dbReference>
<organism evidence="2 3">
    <name type="scientific">Anthostomella pinea</name>
    <dbReference type="NCBI Taxonomy" id="933095"/>
    <lineage>
        <taxon>Eukaryota</taxon>
        <taxon>Fungi</taxon>
        <taxon>Dikarya</taxon>
        <taxon>Ascomycota</taxon>
        <taxon>Pezizomycotina</taxon>
        <taxon>Sordariomycetes</taxon>
        <taxon>Xylariomycetidae</taxon>
        <taxon>Xylariales</taxon>
        <taxon>Xylariaceae</taxon>
        <taxon>Anthostomella</taxon>
    </lineage>
</organism>
<accession>A0AAI8YIG7</accession>
<protein>
    <submittedName>
        <fullName evidence="2">Uu.00g000710.m01.CDS01</fullName>
    </submittedName>
</protein>
<feature type="region of interest" description="Disordered" evidence="1">
    <location>
        <begin position="242"/>
        <end position="335"/>
    </location>
</feature>
<feature type="region of interest" description="Disordered" evidence="1">
    <location>
        <begin position="1"/>
        <end position="96"/>
    </location>
</feature>
<evidence type="ECO:0000313" key="2">
    <source>
        <dbReference type="EMBL" id="CAJ2505941.1"/>
    </source>
</evidence>
<dbReference type="AlphaFoldDB" id="A0AAI8YIG7"/>
<feature type="compositionally biased region" description="Basic and acidic residues" evidence="1">
    <location>
        <begin position="34"/>
        <end position="62"/>
    </location>
</feature>
<name>A0AAI8YIG7_9PEZI</name>
<proteinExistence type="predicted"/>
<gene>
    <name evidence="2" type="ORF">KHLLAP_LOCUS6409</name>
</gene>
<sequence length="335" mass="35056">MDHGLSMVGEKGSLIPLPTPPPRQPLPSYVVAGLERRRQKAEEAEAARKAEEAKVEAAKKAQEALSTANQASKLPATSGLNPLASSFEPGTSGAGGPLLELCGKRRWYYDAPVQLSARGSPDDATYEVFGLHGQEASESVSVTKHGAPGFLPSSSKGRKVQASQETDDDSDDTITQANFASIRPSKQRAINPVSAYLSSSNPVASGSGTGSLLWNAPNSTGARARQDQRKIRRLAKLDRLRKTLASTEHGHDVVKSHAAKAGASSGNNTNDNSVTEGLTKKQKGKAKATDSDLSAEDAASGSSTVTQETQVVAPVTNRQNSASSTTCLRSAPALN</sequence>